<gene>
    <name evidence="1" type="ORF">F8M41_020959</name>
</gene>
<comment type="caution">
    <text evidence="1">The sequence shown here is derived from an EMBL/GenBank/DDBJ whole genome shotgun (WGS) entry which is preliminary data.</text>
</comment>
<accession>A0A8H4AHI9</accession>
<dbReference type="OrthoDB" id="10477686at2759"/>
<proteinExistence type="predicted"/>
<protein>
    <submittedName>
        <fullName evidence="1">Uncharacterized protein</fullName>
    </submittedName>
</protein>
<evidence type="ECO:0000313" key="1">
    <source>
        <dbReference type="EMBL" id="KAF0496477.1"/>
    </source>
</evidence>
<dbReference type="EMBL" id="WTPW01000599">
    <property type="protein sequence ID" value="KAF0496477.1"/>
    <property type="molecule type" value="Genomic_DNA"/>
</dbReference>
<sequence length="115" mass="13320">MGIYGYAIVIQCKAYFNRFIQRMHVNEVETAINVGDFNLGVLVGAEASRIQRSAYRAVGLSKQAIIIATLIMCDKIKEAIINLLRKKENRLIEENKFNLNYYVIYKSWCFTMIFI</sequence>
<reference evidence="1 2" key="1">
    <citation type="journal article" date="2019" name="Environ. Microbiol.">
        <title>At the nexus of three kingdoms: the genome of the mycorrhizal fungus Gigaspora margarita provides insights into plant, endobacterial and fungal interactions.</title>
        <authorList>
            <person name="Venice F."/>
            <person name="Ghignone S."/>
            <person name="Salvioli di Fossalunga A."/>
            <person name="Amselem J."/>
            <person name="Novero M."/>
            <person name="Xianan X."/>
            <person name="Sedzielewska Toro K."/>
            <person name="Morin E."/>
            <person name="Lipzen A."/>
            <person name="Grigoriev I.V."/>
            <person name="Henrissat B."/>
            <person name="Martin F.M."/>
            <person name="Bonfante P."/>
        </authorList>
    </citation>
    <scope>NUCLEOTIDE SEQUENCE [LARGE SCALE GENOMIC DNA]</scope>
    <source>
        <strain evidence="1 2">BEG34</strain>
    </source>
</reference>
<evidence type="ECO:0000313" key="2">
    <source>
        <dbReference type="Proteomes" id="UP000439903"/>
    </source>
</evidence>
<organism evidence="1 2">
    <name type="scientific">Gigaspora margarita</name>
    <dbReference type="NCBI Taxonomy" id="4874"/>
    <lineage>
        <taxon>Eukaryota</taxon>
        <taxon>Fungi</taxon>
        <taxon>Fungi incertae sedis</taxon>
        <taxon>Mucoromycota</taxon>
        <taxon>Glomeromycotina</taxon>
        <taxon>Glomeromycetes</taxon>
        <taxon>Diversisporales</taxon>
        <taxon>Gigasporaceae</taxon>
        <taxon>Gigaspora</taxon>
    </lineage>
</organism>
<dbReference type="Proteomes" id="UP000439903">
    <property type="component" value="Unassembled WGS sequence"/>
</dbReference>
<dbReference type="AlphaFoldDB" id="A0A8H4AHI9"/>
<keyword evidence="2" id="KW-1185">Reference proteome</keyword>
<name>A0A8H4AHI9_GIGMA</name>